<dbReference type="InterPro" id="IPR038726">
    <property type="entry name" value="PDDEXK_AddAB-type"/>
</dbReference>
<dbReference type="GO" id="GO:0005524">
    <property type="term" value="F:ATP binding"/>
    <property type="evidence" value="ECO:0007669"/>
    <property type="project" value="UniProtKB-UniRule"/>
</dbReference>
<dbReference type="Gene3D" id="3.40.50.300">
    <property type="entry name" value="P-loop containing nucleotide triphosphate hydrolases"/>
    <property type="match status" value="2"/>
</dbReference>
<dbReference type="PANTHER" id="PTHR11070:SF55">
    <property type="entry name" value="DNA 3'-5' HELICASE"/>
    <property type="match status" value="1"/>
</dbReference>
<keyword evidence="5 15" id="KW-0378">Hydrolase</keyword>
<dbReference type="InterPro" id="IPR014017">
    <property type="entry name" value="DNA_helicase_UvrD-like_C"/>
</dbReference>
<dbReference type="GO" id="GO:0043138">
    <property type="term" value="F:3'-5' DNA helicase activity"/>
    <property type="evidence" value="ECO:0007669"/>
    <property type="project" value="UniProtKB-EC"/>
</dbReference>
<dbReference type="InterPro" id="IPR014016">
    <property type="entry name" value="UvrD-like_ATP-bd"/>
</dbReference>
<comment type="catalytic activity">
    <reaction evidence="14">
        <text>ATP + H2O = ADP + phosphate + H(+)</text>
        <dbReference type="Rhea" id="RHEA:13065"/>
        <dbReference type="ChEBI" id="CHEBI:15377"/>
        <dbReference type="ChEBI" id="CHEBI:15378"/>
        <dbReference type="ChEBI" id="CHEBI:30616"/>
        <dbReference type="ChEBI" id="CHEBI:43474"/>
        <dbReference type="ChEBI" id="CHEBI:456216"/>
        <dbReference type="EC" id="5.6.2.4"/>
    </reaction>
</comment>
<dbReference type="CDD" id="cd17932">
    <property type="entry name" value="DEXQc_UvrD"/>
    <property type="match status" value="1"/>
</dbReference>
<keyword evidence="3 15" id="KW-0547">Nucleotide-binding</keyword>
<evidence type="ECO:0000256" key="11">
    <source>
        <dbReference type="ARBA" id="ARBA00023235"/>
    </source>
</evidence>
<keyword evidence="9" id="KW-0238">DNA-binding</keyword>
<dbReference type="Pfam" id="PF00580">
    <property type="entry name" value="UvrD-helicase"/>
    <property type="match status" value="1"/>
</dbReference>
<evidence type="ECO:0000256" key="9">
    <source>
        <dbReference type="ARBA" id="ARBA00023125"/>
    </source>
</evidence>
<evidence type="ECO:0000256" key="1">
    <source>
        <dbReference type="ARBA" id="ARBA00009922"/>
    </source>
</evidence>
<evidence type="ECO:0000256" key="2">
    <source>
        <dbReference type="ARBA" id="ARBA00022722"/>
    </source>
</evidence>
<dbReference type="Gene3D" id="3.90.320.10">
    <property type="match status" value="1"/>
</dbReference>
<evidence type="ECO:0000256" key="5">
    <source>
        <dbReference type="ARBA" id="ARBA00022801"/>
    </source>
</evidence>
<dbReference type="AlphaFoldDB" id="A0A0G1MJ79"/>
<dbReference type="Pfam" id="PF13361">
    <property type="entry name" value="UvrD_C"/>
    <property type="match status" value="1"/>
</dbReference>
<dbReference type="GO" id="GO:0004527">
    <property type="term" value="F:exonuclease activity"/>
    <property type="evidence" value="ECO:0007669"/>
    <property type="project" value="UniProtKB-KW"/>
</dbReference>
<dbReference type="SUPFAM" id="SSF52980">
    <property type="entry name" value="Restriction endonuclease-like"/>
    <property type="match status" value="1"/>
</dbReference>
<keyword evidence="6 15" id="KW-0347">Helicase</keyword>
<dbReference type="InterPro" id="IPR013986">
    <property type="entry name" value="DExx_box_DNA_helicase_dom_sf"/>
</dbReference>
<reference evidence="18 19" key="1">
    <citation type="journal article" date="2015" name="Nature">
        <title>rRNA introns, odd ribosomes, and small enigmatic genomes across a large radiation of phyla.</title>
        <authorList>
            <person name="Brown C.T."/>
            <person name="Hug L.A."/>
            <person name="Thomas B.C."/>
            <person name="Sharon I."/>
            <person name="Castelle C.J."/>
            <person name="Singh A."/>
            <person name="Wilkins M.J."/>
            <person name="Williams K.H."/>
            <person name="Banfield J.F."/>
        </authorList>
    </citation>
    <scope>NUCLEOTIDE SEQUENCE [LARGE SCALE GENOMIC DNA]</scope>
</reference>
<dbReference type="GO" id="GO:0000725">
    <property type="term" value="P:recombinational repair"/>
    <property type="evidence" value="ECO:0007669"/>
    <property type="project" value="TreeGrafter"/>
</dbReference>
<evidence type="ECO:0000256" key="14">
    <source>
        <dbReference type="ARBA" id="ARBA00048988"/>
    </source>
</evidence>
<keyword evidence="8 15" id="KW-0067">ATP-binding</keyword>
<dbReference type="GO" id="GO:0005829">
    <property type="term" value="C:cytosol"/>
    <property type="evidence" value="ECO:0007669"/>
    <property type="project" value="TreeGrafter"/>
</dbReference>
<keyword evidence="11" id="KW-0413">Isomerase</keyword>
<evidence type="ECO:0000256" key="3">
    <source>
        <dbReference type="ARBA" id="ARBA00022741"/>
    </source>
</evidence>
<dbReference type="SUPFAM" id="SSF52540">
    <property type="entry name" value="P-loop containing nucleoside triphosphate hydrolases"/>
    <property type="match status" value="1"/>
</dbReference>
<dbReference type="CDD" id="cd18807">
    <property type="entry name" value="SF1_C_UvrD"/>
    <property type="match status" value="1"/>
</dbReference>
<evidence type="ECO:0000259" key="16">
    <source>
        <dbReference type="PROSITE" id="PS51198"/>
    </source>
</evidence>
<proteinExistence type="inferred from homology"/>
<sequence>MSPKKKIPPSKLLTNLNKEQLAAVAHKGGPLMIVAGAGTGKTTVITKRIAWLIEQGITKPENILALTFTEKAAAEMEERIDLLLPYGYVDLQVSTFHSFCEKILRDYGVEVGLSREFKLTSELDAWLLARANFDRFELDYYRPLGNPTKYLRSLLSHFSRVKDEMISPDDYLAHAEGERANLDSTNSDEEATSEVARLNELARAYHTYQQILLENDSLDFGDLILYTLFLLKKRPRVLKILREKYKFILVDEFQDTNWAQYELIKLLSAPDNNLTVVADDDQSVYAFRGTSVFNVLRFQGDYSGCARVVLNKNYRSGQKILDCAYNFIQKNNPNRLECQAGLDGKPFDKRLVSQAPLPGHAEHLHYSTLSEETRGVAEKILLLREKHPDANWSDFGVLVRANSAANDFIAAFERYHIPYQFMALRGLYVKPVVLDLVALLEVVDNPYQSPSLYRLLAHDVFKLSSHDLSTLNHFAKRKGKMLYDACRQARVVEDMSPEGVEIVERLLSIISKLSEAAKQKRSSEIIIAASKESGLLEFVNKLSEAKKQEDFRFLHQFYERVKKFESRAAEKTLHAFLEEFRHERDAGEEGSLSLDVEAGPDLVKIMTVHGSKGLEFRFVFIVNLVDRRFPTSERREAIALPPALIKEKLPEGDFHLEEERRLFYVAMTRAKDALYFTSAEDYGGARKRKLSRFLFELGLEEPEAVSIDALGPFVEDEVLPPEAVLVPYRIPKQLSFTQLRAFESCPLQYKFAHILEIPVFESWSLSFGKTMHNTLQAFFQLWIERTGSQQGLLFEAAKKENSKNKAPVSLEELLKLYNEKWIDDWYQDEAQRQEYFKKGEESLKEYFVLLATNPPRPKSLEQGFTLKIGELAIKGRIDRLDDVEGGIEIVDYKTGTPKDKLSKDDREQLLIYQIACEDVLKLKPVKLTYHYLNNHIAQSFIGTPKELSELKEKILAEYTQMKDSNFPPSPGFHCKFCDFRDICEFRSGD</sequence>
<dbReference type="GO" id="GO:0033202">
    <property type="term" value="C:DNA helicase complex"/>
    <property type="evidence" value="ECO:0007669"/>
    <property type="project" value="TreeGrafter"/>
</dbReference>
<evidence type="ECO:0000313" key="19">
    <source>
        <dbReference type="Proteomes" id="UP000034154"/>
    </source>
</evidence>
<keyword evidence="2" id="KW-0540">Nuclease</keyword>
<comment type="similarity">
    <text evidence="1">Belongs to the helicase family. UvrD subfamily.</text>
</comment>
<dbReference type="InterPro" id="IPR027417">
    <property type="entry name" value="P-loop_NTPase"/>
</dbReference>
<keyword evidence="10" id="KW-0234">DNA repair</keyword>
<feature type="binding site" evidence="15">
    <location>
        <begin position="35"/>
        <end position="42"/>
    </location>
    <ligand>
        <name>ATP</name>
        <dbReference type="ChEBI" id="CHEBI:30616"/>
    </ligand>
</feature>
<accession>A0A0G1MJ79</accession>
<evidence type="ECO:0000256" key="13">
    <source>
        <dbReference type="ARBA" id="ARBA00034808"/>
    </source>
</evidence>
<evidence type="ECO:0000256" key="15">
    <source>
        <dbReference type="PROSITE-ProRule" id="PRU00560"/>
    </source>
</evidence>
<evidence type="ECO:0000259" key="17">
    <source>
        <dbReference type="PROSITE" id="PS51217"/>
    </source>
</evidence>
<keyword evidence="4" id="KW-0227">DNA damage</keyword>
<feature type="domain" description="UvrD-like helicase ATP-binding" evidence="16">
    <location>
        <begin position="14"/>
        <end position="317"/>
    </location>
</feature>
<dbReference type="Gene3D" id="1.10.486.10">
    <property type="entry name" value="PCRA, domain 4"/>
    <property type="match status" value="1"/>
</dbReference>
<evidence type="ECO:0000256" key="6">
    <source>
        <dbReference type="ARBA" id="ARBA00022806"/>
    </source>
</evidence>
<dbReference type="InterPro" id="IPR011335">
    <property type="entry name" value="Restrct_endonuc-II-like"/>
</dbReference>
<evidence type="ECO:0000256" key="4">
    <source>
        <dbReference type="ARBA" id="ARBA00022763"/>
    </source>
</evidence>
<keyword evidence="7" id="KW-0269">Exonuclease</keyword>
<comment type="caution">
    <text evidence="18">The sequence shown here is derived from an EMBL/GenBank/DDBJ whole genome shotgun (WGS) entry which is preliminary data.</text>
</comment>
<evidence type="ECO:0000256" key="8">
    <source>
        <dbReference type="ARBA" id="ARBA00022840"/>
    </source>
</evidence>
<dbReference type="EMBL" id="LCJB01000002">
    <property type="protein sequence ID" value="KKT72054.1"/>
    <property type="molecule type" value="Genomic_DNA"/>
</dbReference>
<name>A0A0G1MJ79_9BACT</name>
<dbReference type="Proteomes" id="UP000034154">
    <property type="component" value="Unassembled WGS sequence"/>
</dbReference>
<evidence type="ECO:0000256" key="10">
    <source>
        <dbReference type="ARBA" id="ARBA00023204"/>
    </source>
</evidence>
<dbReference type="PROSITE" id="PS51198">
    <property type="entry name" value="UVRD_HELICASE_ATP_BIND"/>
    <property type="match status" value="1"/>
</dbReference>
<dbReference type="InterPro" id="IPR000212">
    <property type="entry name" value="DNA_helicase_UvrD/REP"/>
</dbReference>
<dbReference type="Pfam" id="PF12705">
    <property type="entry name" value="PDDEXK_1"/>
    <property type="match status" value="1"/>
</dbReference>
<gene>
    <name evidence="18" type="ORF">UW63_C0002G0022</name>
</gene>
<dbReference type="Gene3D" id="1.10.10.160">
    <property type="match status" value="1"/>
</dbReference>
<dbReference type="InterPro" id="IPR011604">
    <property type="entry name" value="PDDEXK-like_dom_sf"/>
</dbReference>
<organism evidence="18 19">
    <name type="scientific">Candidatus Uhrbacteria bacterium GW2011_GWF2_44_350</name>
    <dbReference type="NCBI Taxonomy" id="1619000"/>
    <lineage>
        <taxon>Bacteria</taxon>
        <taxon>Candidatus Uhriibacteriota</taxon>
    </lineage>
</organism>
<dbReference type="PATRIC" id="fig|1619000.3.peg.43"/>
<protein>
    <recommendedName>
        <fullName evidence="13">DNA 3'-5' helicase</fullName>
        <ecNumber evidence="13">5.6.2.4</ecNumber>
    </recommendedName>
</protein>
<dbReference type="EC" id="5.6.2.4" evidence="13"/>
<comment type="catalytic activity">
    <reaction evidence="12">
        <text>Couples ATP hydrolysis with the unwinding of duplex DNA by translocating in the 3'-5' direction.</text>
        <dbReference type="EC" id="5.6.2.4"/>
    </reaction>
</comment>
<evidence type="ECO:0000256" key="12">
    <source>
        <dbReference type="ARBA" id="ARBA00034617"/>
    </source>
</evidence>
<evidence type="ECO:0000256" key="7">
    <source>
        <dbReference type="ARBA" id="ARBA00022839"/>
    </source>
</evidence>
<dbReference type="PROSITE" id="PS51217">
    <property type="entry name" value="UVRD_HELICASE_CTER"/>
    <property type="match status" value="1"/>
</dbReference>
<feature type="domain" description="UvrD-like helicase C-terminal" evidence="17">
    <location>
        <begin position="318"/>
        <end position="613"/>
    </location>
</feature>
<dbReference type="PANTHER" id="PTHR11070">
    <property type="entry name" value="UVRD / RECB / PCRA DNA HELICASE FAMILY MEMBER"/>
    <property type="match status" value="1"/>
</dbReference>
<evidence type="ECO:0000313" key="18">
    <source>
        <dbReference type="EMBL" id="KKT72054.1"/>
    </source>
</evidence>
<dbReference type="GO" id="GO:0003677">
    <property type="term" value="F:DNA binding"/>
    <property type="evidence" value="ECO:0007669"/>
    <property type="project" value="UniProtKB-KW"/>
</dbReference>